<dbReference type="SFLD" id="SFLDG01144">
    <property type="entry name" value="C2.B.4:_PGP_Like"/>
    <property type="match status" value="1"/>
</dbReference>
<dbReference type="PANTHER" id="PTHR10000:SF55">
    <property type="entry name" value="5-AMINO-6-(5-PHOSPHO-D-RIBITYLAMINO)URACIL PHOSPHATASE YCSE"/>
    <property type="match status" value="1"/>
</dbReference>
<dbReference type="InterPro" id="IPR036412">
    <property type="entry name" value="HAD-like_sf"/>
</dbReference>
<dbReference type="PANTHER" id="PTHR10000">
    <property type="entry name" value="PHOSPHOSERINE PHOSPHATASE"/>
    <property type="match status" value="1"/>
</dbReference>
<keyword evidence="2" id="KW-1185">Reference proteome</keyword>
<dbReference type="GO" id="GO:0005829">
    <property type="term" value="C:cytosol"/>
    <property type="evidence" value="ECO:0007669"/>
    <property type="project" value="TreeGrafter"/>
</dbReference>
<reference evidence="1 2" key="1">
    <citation type="submission" date="2020-08" db="EMBL/GenBank/DDBJ databases">
        <title>Genomic Encyclopedia of Type Strains, Phase IV (KMG-IV): sequencing the most valuable type-strain genomes for metagenomic binning, comparative biology and taxonomic classification.</title>
        <authorList>
            <person name="Goeker M."/>
        </authorList>
    </citation>
    <scope>NUCLEOTIDE SEQUENCE [LARGE SCALE GENOMIC DNA]</scope>
    <source>
        <strain evidence="1 2">DSM 24661</strain>
    </source>
</reference>
<dbReference type="GO" id="GO:0016791">
    <property type="term" value="F:phosphatase activity"/>
    <property type="evidence" value="ECO:0007669"/>
    <property type="project" value="TreeGrafter"/>
</dbReference>
<dbReference type="GO" id="GO:0000287">
    <property type="term" value="F:magnesium ion binding"/>
    <property type="evidence" value="ECO:0007669"/>
    <property type="project" value="TreeGrafter"/>
</dbReference>
<comment type="caution">
    <text evidence="1">The sequence shown here is derived from an EMBL/GenBank/DDBJ whole genome shotgun (WGS) entry which is preliminary data.</text>
</comment>
<dbReference type="AlphaFoldDB" id="A0A840UPN8"/>
<dbReference type="SFLD" id="SFLDS00003">
    <property type="entry name" value="Haloacid_Dehalogenase"/>
    <property type="match status" value="1"/>
</dbReference>
<dbReference type="PROSITE" id="PS01228">
    <property type="entry name" value="COF_1"/>
    <property type="match status" value="1"/>
</dbReference>
<dbReference type="SUPFAM" id="SSF56784">
    <property type="entry name" value="HAD-like"/>
    <property type="match status" value="1"/>
</dbReference>
<sequence>MGIKLFVTDLDGTLLNNNNVVSDKNISAIKEAIAAGVIVTFATGRMYSSALKYAQQINIDVPIITYNGALIKSTSSKIYHEDFIEPDVVTELVNYCAPKGWYLLVASNDEVYFPDYTERAVNYEKTAGLKGFPVGWDNLSQKTENVGKMLFVTENFCQNKLILPSLEDSIIEEISHKFADKLNFVKSKQGLIEVIKPTVSKANALQILAKHFNIPIAEVMAIGDANNDLPMLHAAGKSVAMGNAADDIKAVCDYTVSSNEDDGVAEAIYTYILN</sequence>
<name>A0A840UPN8_9FIRM</name>
<dbReference type="RefSeq" id="WP_183861824.1">
    <property type="nucleotide sequence ID" value="NZ_JACHFH010000021.1"/>
</dbReference>
<evidence type="ECO:0000313" key="1">
    <source>
        <dbReference type="EMBL" id="MBB5336678.1"/>
    </source>
</evidence>
<organism evidence="1 2">
    <name type="scientific">Pectinatus brassicae</name>
    <dbReference type="NCBI Taxonomy" id="862415"/>
    <lineage>
        <taxon>Bacteria</taxon>
        <taxon>Bacillati</taxon>
        <taxon>Bacillota</taxon>
        <taxon>Negativicutes</taxon>
        <taxon>Selenomonadales</taxon>
        <taxon>Selenomonadaceae</taxon>
        <taxon>Pectinatus</taxon>
    </lineage>
</organism>
<dbReference type="InterPro" id="IPR000150">
    <property type="entry name" value="Cof"/>
</dbReference>
<accession>A0A840UPN8</accession>
<protein>
    <submittedName>
        <fullName evidence="1">Uncharacterized protein</fullName>
    </submittedName>
</protein>
<dbReference type="InterPro" id="IPR023214">
    <property type="entry name" value="HAD_sf"/>
</dbReference>
<dbReference type="Proteomes" id="UP000559117">
    <property type="component" value="Unassembled WGS sequence"/>
</dbReference>
<dbReference type="SFLD" id="SFLDG01140">
    <property type="entry name" value="C2.B:_Phosphomannomutase_and_P"/>
    <property type="match status" value="1"/>
</dbReference>
<dbReference type="CDD" id="cd07516">
    <property type="entry name" value="HAD_Pase"/>
    <property type="match status" value="1"/>
</dbReference>
<proteinExistence type="predicted"/>
<evidence type="ECO:0000313" key="2">
    <source>
        <dbReference type="Proteomes" id="UP000559117"/>
    </source>
</evidence>
<dbReference type="NCBIfam" id="TIGR01484">
    <property type="entry name" value="HAD-SF-IIB"/>
    <property type="match status" value="1"/>
</dbReference>
<dbReference type="EMBL" id="JACHFH010000021">
    <property type="protein sequence ID" value="MBB5336678.1"/>
    <property type="molecule type" value="Genomic_DNA"/>
</dbReference>
<dbReference type="Gene3D" id="3.40.50.1000">
    <property type="entry name" value="HAD superfamily/HAD-like"/>
    <property type="match status" value="1"/>
</dbReference>
<dbReference type="InterPro" id="IPR006379">
    <property type="entry name" value="HAD-SF_hydro_IIB"/>
</dbReference>
<dbReference type="PROSITE" id="PS01229">
    <property type="entry name" value="COF_2"/>
    <property type="match status" value="1"/>
</dbReference>
<dbReference type="NCBIfam" id="TIGR00099">
    <property type="entry name" value="Cof-subfamily"/>
    <property type="match status" value="1"/>
</dbReference>
<dbReference type="Pfam" id="PF08282">
    <property type="entry name" value="Hydrolase_3"/>
    <property type="match status" value="1"/>
</dbReference>
<gene>
    <name evidence="1" type="ORF">HNR32_001829</name>
</gene>
<dbReference type="Gene3D" id="3.30.1240.10">
    <property type="match status" value="1"/>
</dbReference>